<protein>
    <submittedName>
        <fullName evidence="1">Uncharacterized protein</fullName>
    </submittedName>
</protein>
<reference evidence="1" key="1">
    <citation type="submission" date="2014-11" db="EMBL/GenBank/DDBJ databases">
        <authorList>
            <person name="Amaro Gonzalez C."/>
        </authorList>
    </citation>
    <scope>NUCLEOTIDE SEQUENCE</scope>
</reference>
<proteinExistence type="predicted"/>
<dbReference type="AlphaFoldDB" id="A0A0E9XFV3"/>
<evidence type="ECO:0000313" key="1">
    <source>
        <dbReference type="EMBL" id="JAI01530.1"/>
    </source>
</evidence>
<accession>A0A0E9XFV3</accession>
<reference evidence="1" key="2">
    <citation type="journal article" date="2015" name="Fish Shellfish Immunol.">
        <title>Early steps in the European eel (Anguilla anguilla)-Vibrio vulnificus interaction in the gills: Role of the RtxA13 toxin.</title>
        <authorList>
            <person name="Callol A."/>
            <person name="Pajuelo D."/>
            <person name="Ebbesson L."/>
            <person name="Teles M."/>
            <person name="MacKenzie S."/>
            <person name="Amaro C."/>
        </authorList>
    </citation>
    <scope>NUCLEOTIDE SEQUENCE</scope>
</reference>
<dbReference type="EMBL" id="GBXM01007048">
    <property type="protein sequence ID" value="JAI01530.1"/>
    <property type="molecule type" value="Transcribed_RNA"/>
</dbReference>
<name>A0A0E9XFV3_ANGAN</name>
<sequence>MRFISLKPRLRIHTRTPFKIKVYVKLLIKYKTKTMYISAS</sequence>
<organism evidence="1">
    <name type="scientific">Anguilla anguilla</name>
    <name type="common">European freshwater eel</name>
    <name type="synonym">Muraena anguilla</name>
    <dbReference type="NCBI Taxonomy" id="7936"/>
    <lineage>
        <taxon>Eukaryota</taxon>
        <taxon>Metazoa</taxon>
        <taxon>Chordata</taxon>
        <taxon>Craniata</taxon>
        <taxon>Vertebrata</taxon>
        <taxon>Euteleostomi</taxon>
        <taxon>Actinopterygii</taxon>
        <taxon>Neopterygii</taxon>
        <taxon>Teleostei</taxon>
        <taxon>Anguilliformes</taxon>
        <taxon>Anguillidae</taxon>
        <taxon>Anguilla</taxon>
    </lineage>
</organism>